<dbReference type="PATRIC" id="fig|1393034.3.peg.461"/>
<sequence length="906" mass="97513">MKEYLTDAQDVVDGLNSSTQEGLTSTDAQQRLTEHGPNKLKQAEKDPLYKRFFAQMADPMIIMLIIAACISAIEGLYKGSADFADVIIIMFVVILNSVLGVVQEAKAEEALAALQEMTAAASKVIRDGKQLQVPSAELVVGDIVLLEAGDAVPADCRILESASLKIEEAALTGESVPVSKFVDTLNLGQTAQAEQGQDAQSSGAPSSDIPLGDRKNMCYMGSTVVFGRGRAVVVATGMDTEMGKIADALTQAEDGQTPLQRKLSELSHVLTILVVGISVAIFLTGFLKYGLAFLSNFDHVLDTFMIAVSLAVAAIPEGLVAVVTIVLSLGVTKMSQQRAIIRKLSAVETLGSTQIICSDKTGTLTQNKMTVVECATNDIDEHVRAMALASDAVWDDQANEAVGEPTEAALVADAAKKGFVTSALRTQYPRVGEAPFDSGRKMMSVVVRTQEGFMQYTKGGPDVVLARCTKYLSADGVIDMTDEIRATIMQQNKELADKALRVMASASRSWGLTQPASFAPSELEHDLTFVGLSGMIDPVRPEVKMAVAQAKSAGIRVVMITGDHIDTAVAIAKELDIIQDRTQAISGTQLDKLSDEELAAHIADYGVYARVQPEHKVRIVDAWQKQNKIVGMTGDGVNDAPSIKRADIGIGMGITGTDVTKNVADMVLADDNFATIIGAVEEGRRIYDNIRKCIQFLLSSNLAEVISVFVASLVGFTILEPTHLLWINLITDSLPALAMATEPAEPNIMTRRPRDAKDGIFSGGLSIDTIVQGVLIAALTLVSYFIGHWYEFGTFDISQVLIDPTAGKDGMTMAFLTLSMVEMFHSLNMRSRRQSLFVLKKQNIWIWAAFGMALILTFVVIETPLSAAFGFAEIDVVEYGIAMLLAALIIPLVEAEKALMRSLDKN</sequence>
<proteinExistence type="inferred from homology"/>
<dbReference type="SMART" id="SM00831">
    <property type="entry name" value="Cation_ATPase_N"/>
    <property type="match status" value="1"/>
</dbReference>
<dbReference type="SFLD" id="SFLDG00002">
    <property type="entry name" value="C1.7:_P-type_atpase_like"/>
    <property type="match status" value="1"/>
</dbReference>
<keyword evidence="4 13" id="KW-0812">Transmembrane</keyword>
<dbReference type="InterPro" id="IPR004014">
    <property type="entry name" value="ATPase_P-typ_cation-transptr_N"/>
</dbReference>
<evidence type="ECO:0000313" key="15">
    <source>
        <dbReference type="EMBL" id="KXB35116.1"/>
    </source>
</evidence>
<protein>
    <recommendedName>
        <fullName evidence="12">Probable cation-transporting ATPase F</fullName>
    </recommendedName>
</protein>
<dbReference type="AlphaFoldDB" id="A0A133XW09"/>
<dbReference type="InterPro" id="IPR001757">
    <property type="entry name" value="P_typ_ATPase"/>
</dbReference>
<keyword evidence="5" id="KW-0479">Metal-binding</keyword>
<dbReference type="SUPFAM" id="SSF56784">
    <property type="entry name" value="HAD-like"/>
    <property type="match status" value="1"/>
</dbReference>
<evidence type="ECO:0000256" key="6">
    <source>
        <dbReference type="ARBA" id="ARBA00022741"/>
    </source>
</evidence>
<keyword evidence="10 13" id="KW-0472">Membrane</keyword>
<feature type="transmembrane region" description="Helical" evidence="13">
    <location>
        <begin position="694"/>
        <end position="719"/>
    </location>
</feature>
<feature type="domain" description="Cation-transporting P-type ATPase N-terminal" evidence="14">
    <location>
        <begin position="2"/>
        <end position="76"/>
    </location>
</feature>
<dbReference type="InterPro" id="IPR018303">
    <property type="entry name" value="ATPase_P-typ_P_site"/>
</dbReference>
<keyword evidence="7" id="KW-0067">ATP-binding</keyword>
<keyword evidence="9 13" id="KW-1133">Transmembrane helix</keyword>
<dbReference type="Gene3D" id="3.40.1110.10">
    <property type="entry name" value="Calcium-transporting ATPase, cytoplasmic domain N"/>
    <property type="match status" value="1"/>
</dbReference>
<feature type="transmembrane region" description="Helical" evidence="13">
    <location>
        <begin position="765"/>
        <end position="786"/>
    </location>
</feature>
<dbReference type="InterPro" id="IPR036412">
    <property type="entry name" value="HAD-like_sf"/>
</dbReference>
<evidence type="ECO:0000256" key="3">
    <source>
        <dbReference type="ARBA" id="ARBA00022475"/>
    </source>
</evidence>
<dbReference type="Pfam" id="PF00122">
    <property type="entry name" value="E1-E2_ATPase"/>
    <property type="match status" value="1"/>
</dbReference>
<dbReference type="FunFam" id="3.40.50.1000:FF:000001">
    <property type="entry name" value="Phospholipid-transporting ATPase IC"/>
    <property type="match status" value="1"/>
</dbReference>
<dbReference type="InterPro" id="IPR008250">
    <property type="entry name" value="ATPase_P-typ_transduc_dom_A_sf"/>
</dbReference>
<dbReference type="GO" id="GO:0019829">
    <property type="term" value="F:ATPase-coupled monoatomic cation transmembrane transporter activity"/>
    <property type="evidence" value="ECO:0007669"/>
    <property type="project" value="UniProtKB-ARBA"/>
</dbReference>
<keyword evidence="8" id="KW-1278">Translocase</keyword>
<evidence type="ECO:0000256" key="13">
    <source>
        <dbReference type="SAM" id="Phobius"/>
    </source>
</evidence>
<evidence type="ECO:0000256" key="11">
    <source>
        <dbReference type="ARBA" id="ARBA00049360"/>
    </source>
</evidence>
<evidence type="ECO:0000256" key="8">
    <source>
        <dbReference type="ARBA" id="ARBA00022967"/>
    </source>
</evidence>
<dbReference type="PROSITE" id="PS00154">
    <property type="entry name" value="ATPASE_E1_E2"/>
    <property type="match status" value="1"/>
</dbReference>
<reference evidence="16" key="1">
    <citation type="submission" date="2016-01" db="EMBL/GenBank/DDBJ databases">
        <authorList>
            <person name="Mitreva M."/>
            <person name="Pepin K.H."/>
            <person name="Mihindukulasuriya K.A."/>
            <person name="Fulton R."/>
            <person name="Fronick C."/>
            <person name="O'Laughlin M."/>
            <person name="Miner T."/>
            <person name="Herter B."/>
            <person name="Rosa B.A."/>
            <person name="Cordes M."/>
            <person name="Tomlinson C."/>
            <person name="Wollam A."/>
            <person name="Palsikar V.B."/>
            <person name="Mardis E.R."/>
            <person name="Wilson R.K."/>
        </authorList>
    </citation>
    <scope>NUCLEOTIDE SEQUENCE [LARGE SCALE GENOMIC DNA]</scope>
    <source>
        <strain evidence="16">DNF00019</strain>
    </source>
</reference>
<comment type="catalytic activity">
    <reaction evidence="11">
        <text>ATP + H2O = ADP + phosphate + H(+)</text>
        <dbReference type="Rhea" id="RHEA:13065"/>
        <dbReference type="ChEBI" id="CHEBI:15377"/>
        <dbReference type="ChEBI" id="CHEBI:15378"/>
        <dbReference type="ChEBI" id="CHEBI:30616"/>
        <dbReference type="ChEBI" id="CHEBI:43474"/>
        <dbReference type="ChEBI" id="CHEBI:456216"/>
    </reaction>
</comment>
<dbReference type="Proteomes" id="UP000070675">
    <property type="component" value="Unassembled WGS sequence"/>
</dbReference>
<gene>
    <name evidence="15" type="ORF">HMPREF3192_00481</name>
</gene>
<dbReference type="InterPro" id="IPR006068">
    <property type="entry name" value="ATPase_P-typ_cation-transptr_C"/>
</dbReference>
<dbReference type="NCBIfam" id="TIGR01494">
    <property type="entry name" value="ATPase_P-type"/>
    <property type="match status" value="3"/>
</dbReference>
<dbReference type="GO" id="GO:0140352">
    <property type="term" value="P:export from cell"/>
    <property type="evidence" value="ECO:0007669"/>
    <property type="project" value="UniProtKB-ARBA"/>
</dbReference>
<dbReference type="GO" id="GO:0046872">
    <property type="term" value="F:metal ion binding"/>
    <property type="evidence" value="ECO:0007669"/>
    <property type="project" value="UniProtKB-KW"/>
</dbReference>
<evidence type="ECO:0000313" key="16">
    <source>
        <dbReference type="Proteomes" id="UP000070675"/>
    </source>
</evidence>
<feature type="transmembrane region" description="Helical" evidence="13">
    <location>
        <begin position="304"/>
        <end position="332"/>
    </location>
</feature>
<dbReference type="STRING" id="1393034.HMPREF3192_00481"/>
<dbReference type="Gene3D" id="1.20.1110.10">
    <property type="entry name" value="Calcium-transporting ATPase, transmembrane domain"/>
    <property type="match status" value="1"/>
</dbReference>
<feature type="transmembrane region" description="Helical" evidence="13">
    <location>
        <begin position="83"/>
        <end position="102"/>
    </location>
</feature>
<evidence type="ECO:0000256" key="1">
    <source>
        <dbReference type="ARBA" id="ARBA00004651"/>
    </source>
</evidence>
<evidence type="ECO:0000256" key="7">
    <source>
        <dbReference type="ARBA" id="ARBA00022840"/>
    </source>
</evidence>
<evidence type="ECO:0000256" key="4">
    <source>
        <dbReference type="ARBA" id="ARBA00022692"/>
    </source>
</evidence>
<dbReference type="EMBL" id="LSCR01000006">
    <property type="protein sequence ID" value="KXB35116.1"/>
    <property type="molecule type" value="Genomic_DNA"/>
</dbReference>
<dbReference type="SUPFAM" id="SSF81653">
    <property type="entry name" value="Calcium ATPase, transduction domain A"/>
    <property type="match status" value="1"/>
</dbReference>
<dbReference type="SUPFAM" id="SSF81660">
    <property type="entry name" value="Metal cation-transporting ATPase, ATP-binding domain N"/>
    <property type="match status" value="1"/>
</dbReference>
<feature type="transmembrane region" description="Helical" evidence="13">
    <location>
        <begin position="867"/>
        <end position="893"/>
    </location>
</feature>
<evidence type="ECO:0000259" key="14">
    <source>
        <dbReference type="SMART" id="SM00831"/>
    </source>
</evidence>
<dbReference type="SFLD" id="SFLDS00003">
    <property type="entry name" value="Haloacid_Dehalogenase"/>
    <property type="match status" value="1"/>
</dbReference>
<keyword evidence="3" id="KW-1003">Cell membrane</keyword>
<evidence type="ECO:0000256" key="9">
    <source>
        <dbReference type="ARBA" id="ARBA00022989"/>
    </source>
</evidence>
<dbReference type="GO" id="GO:0005886">
    <property type="term" value="C:plasma membrane"/>
    <property type="evidence" value="ECO:0007669"/>
    <property type="project" value="UniProtKB-SubCell"/>
</dbReference>
<dbReference type="Pfam" id="PF13246">
    <property type="entry name" value="Cation_ATPase"/>
    <property type="match status" value="1"/>
</dbReference>
<dbReference type="SFLD" id="SFLDF00027">
    <property type="entry name" value="p-type_atpase"/>
    <property type="match status" value="1"/>
</dbReference>
<dbReference type="FunFam" id="2.70.150.10:FF:000016">
    <property type="entry name" value="Calcium-transporting P-type ATPase putative"/>
    <property type="match status" value="1"/>
</dbReference>
<keyword evidence="16" id="KW-1185">Reference proteome</keyword>
<feature type="transmembrane region" description="Helical" evidence="13">
    <location>
        <begin position="844"/>
        <end position="861"/>
    </location>
</feature>
<dbReference type="InterPro" id="IPR023298">
    <property type="entry name" value="ATPase_P-typ_TM_dom_sf"/>
</dbReference>
<dbReference type="GO" id="GO:0016887">
    <property type="term" value="F:ATP hydrolysis activity"/>
    <property type="evidence" value="ECO:0007669"/>
    <property type="project" value="InterPro"/>
</dbReference>
<comment type="caution">
    <text evidence="15">The sequence shown here is derived from an EMBL/GenBank/DDBJ whole genome shotgun (WGS) entry which is preliminary data.</text>
</comment>
<dbReference type="SUPFAM" id="SSF81665">
    <property type="entry name" value="Calcium ATPase, transmembrane domain M"/>
    <property type="match status" value="1"/>
</dbReference>
<dbReference type="Gene3D" id="3.40.50.1000">
    <property type="entry name" value="HAD superfamily/HAD-like"/>
    <property type="match status" value="1"/>
</dbReference>
<evidence type="ECO:0000256" key="10">
    <source>
        <dbReference type="ARBA" id="ARBA00023136"/>
    </source>
</evidence>
<dbReference type="GO" id="GO:0046873">
    <property type="term" value="F:metal ion transmembrane transporter activity"/>
    <property type="evidence" value="ECO:0007669"/>
    <property type="project" value="UniProtKB-ARBA"/>
</dbReference>
<accession>A0A133XW09</accession>
<name>A0A133XW09_9ACTN</name>
<feature type="transmembrane region" description="Helical" evidence="13">
    <location>
        <begin position="60"/>
        <end position="77"/>
    </location>
</feature>
<dbReference type="OrthoDB" id="9814270at2"/>
<dbReference type="Pfam" id="PF00689">
    <property type="entry name" value="Cation_ATPase_C"/>
    <property type="match status" value="1"/>
</dbReference>
<dbReference type="InterPro" id="IPR023214">
    <property type="entry name" value="HAD_sf"/>
</dbReference>
<dbReference type="InterPro" id="IPR023299">
    <property type="entry name" value="ATPase_P-typ_cyto_dom_N"/>
</dbReference>
<dbReference type="GO" id="GO:0015662">
    <property type="term" value="F:P-type ion transporter activity"/>
    <property type="evidence" value="ECO:0007669"/>
    <property type="project" value="UniProtKB-ARBA"/>
</dbReference>
<dbReference type="Pfam" id="PF00690">
    <property type="entry name" value="Cation_ATPase_N"/>
    <property type="match status" value="1"/>
</dbReference>
<dbReference type="PANTHER" id="PTHR42861">
    <property type="entry name" value="CALCIUM-TRANSPORTING ATPASE"/>
    <property type="match status" value="1"/>
</dbReference>
<evidence type="ECO:0000256" key="5">
    <source>
        <dbReference type="ARBA" id="ARBA00022723"/>
    </source>
</evidence>
<feature type="transmembrane region" description="Helical" evidence="13">
    <location>
        <begin position="269"/>
        <end position="292"/>
    </location>
</feature>
<organism evidence="15 16">
    <name type="scientific">Atopobium deltae</name>
    <dbReference type="NCBI Taxonomy" id="1393034"/>
    <lineage>
        <taxon>Bacteria</taxon>
        <taxon>Bacillati</taxon>
        <taxon>Actinomycetota</taxon>
        <taxon>Coriobacteriia</taxon>
        <taxon>Coriobacteriales</taxon>
        <taxon>Atopobiaceae</taxon>
        <taxon>Atopobium</taxon>
    </lineage>
</organism>
<comment type="similarity">
    <text evidence="2">Belongs to the cation transport ATPase (P-type) (TC 3.A.3) family. Type IIA subfamily.</text>
</comment>
<dbReference type="PRINTS" id="PR00120">
    <property type="entry name" value="HATPASE"/>
</dbReference>
<dbReference type="RefSeq" id="WP_066304920.1">
    <property type="nucleotide sequence ID" value="NZ_KQ959487.1"/>
</dbReference>
<dbReference type="FunFam" id="3.40.50.1000:FF:000028">
    <property type="entry name" value="Calcium-transporting P-type ATPase, putative"/>
    <property type="match status" value="1"/>
</dbReference>
<dbReference type="InterPro" id="IPR044492">
    <property type="entry name" value="P_typ_ATPase_HD_dom"/>
</dbReference>
<dbReference type="Gene3D" id="2.70.150.10">
    <property type="entry name" value="Calcium-transporting ATPase, cytoplasmic transduction domain A"/>
    <property type="match status" value="1"/>
</dbReference>
<evidence type="ECO:0000256" key="12">
    <source>
        <dbReference type="ARBA" id="ARBA00069458"/>
    </source>
</evidence>
<keyword evidence="6" id="KW-0547">Nucleotide-binding</keyword>
<dbReference type="PRINTS" id="PR00119">
    <property type="entry name" value="CATATPASE"/>
</dbReference>
<evidence type="ECO:0000256" key="2">
    <source>
        <dbReference type="ARBA" id="ARBA00005675"/>
    </source>
</evidence>
<dbReference type="InterPro" id="IPR059000">
    <property type="entry name" value="ATPase_P-type_domA"/>
</dbReference>
<dbReference type="GO" id="GO:0098662">
    <property type="term" value="P:inorganic cation transmembrane transport"/>
    <property type="evidence" value="ECO:0007669"/>
    <property type="project" value="UniProtKB-ARBA"/>
</dbReference>
<comment type="subcellular location">
    <subcellularLocation>
        <location evidence="1">Cell membrane</location>
        <topology evidence="1">Multi-pass membrane protein</topology>
    </subcellularLocation>
</comment>
<dbReference type="GO" id="GO:0005524">
    <property type="term" value="F:ATP binding"/>
    <property type="evidence" value="ECO:0007669"/>
    <property type="project" value="UniProtKB-KW"/>
</dbReference>